<evidence type="ECO:0000313" key="1">
    <source>
        <dbReference type="EMBL" id="MER9286887.1"/>
    </source>
</evidence>
<gene>
    <name evidence="1" type="ORF">NKI81_23495</name>
</gene>
<name>A0ACC6T4P3_9HYPH</name>
<evidence type="ECO:0000313" key="2">
    <source>
        <dbReference type="Proteomes" id="UP001480082"/>
    </source>
</evidence>
<proteinExistence type="predicted"/>
<accession>A0ACC6T4P3</accession>
<organism evidence="1 2">
    <name type="scientific">Mesorhizobium australicum</name>
    <dbReference type="NCBI Taxonomy" id="536018"/>
    <lineage>
        <taxon>Bacteria</taxon>
        <taxon>Pseudomonadati</taxon>
        <taxon>Pseudomonadota</taxon>
        <taxon>Alphaproteobacteria</taxon>
        <taxon>Hyphomicrobiales</taxon>
        <taxon>Phyllobacteriaceae</taxon>
        <taxon>Mesorhizobium</taxon>
    </lineage>
</organism>
<dbReference type="EMBL" id="JAMYRI010000015">
    <property type="protein sequence ID" value="MER9286887.1"/>
    <property type="molecule type" value="Genomic_DNA"/>
</dbReference>
<sequence>MHNILGLVSRAREALLPALVEISPVDCRTFYQVDDLFQLLDRSIRFSDRVIIQEPERWVGATPHGLRTGTNVFGDGYAAPMMSTAKSETRMKSVASFACNRATLLPNTGAVITRDNKLIESTVENAHYFGGVEFVEPYLSRNGEGLLSSYQRDLKELDVDAIASFGVGSSNYGHFIFDGLQAAYIIYNILSTRSNVHIATQTLNSWQREFFSILGLEKRVVEIDRPTRFRSILGTTLASMHISYTTRFCRPLFDVLRANVAYREGSPKRLYVQRPPGSTRAMRNQEDVEDLLKSQGFLLVRPELFDVRQQIGLFSNAQIVVAQTGAALANIGFCPPGCQVVEIMPECYFDQWIRSTCYFLGHDWKVIFCKVPEASRYGLKAGGKEHPHADFDFSVDMAELRRALDAAKECLVPQRNQ</sequence>
<comment type="caution">
    <text evidence="1">The sequence shown here is derived from an EMBL/GenBank/DDBJ whole genome shotgun (WGS) entry which is preliminary data.</text>
</comment>
<reference evidence="1 2" key="1">
    <citation type="journal article" date="2024" name="Proc. Natl. Acad. Sci. U.S.A.">
        <title>The evolutionary genomics of adaptation to stress in wild rhizobium bacteria.</title>
        <authorList>
            <person name="Kehlet-Delgado H."/>
            <person name="Montoya A.P."/>
            <person name="Jensen K.T."/>
            <person name="Wendlandt C.E."/>
            <person name="Dexheimer C."/>
            <person name="Roberts M."/>
            <person name="Torres Martinez L."/>
            <person name="Friesen M.L."/>
            <person name="Griffitts J.S."/>
            <person name="Porter S.S."/>
        </authorList>
    </citation>
    <scope>NUCLEOTIDE SEQUENCE [LARGE SCALE GENOMIC DNA]</scope>
    <source>
        <strain evidence="1 2">M0468</strain>
    </source>
</reference>
<keyword evidence="2" id="KW-1185">Reference proteome</keyword>
<protein>
    <submittedName>
        <fullName evidence="1">Glycosyltransferase family 61 protein</fullName>
    </submittedName>
</protein>
<dbReference type="Proteomes" id="UP001480082">
    <property type="component" value="Unassembled WGS sequence"/>
</dbReference>